<feature type="region of interest" description="Disordered" evidence="1">
    <location>
        <begin position="117"/>
        <end position="177"/>
    </location>
</feature>
<keyword evidence="3" id="KW-1185">Reference proteome</keyword>
<evidence type="ECO:0000313" key="3">
    <source>
        <dbReference type="Proteomes" id="UP001174909"/>
    </source>
</evidence>
<name>A0AA35WK50_GEOBA</name>
<gene>
    <name evidence="2" type="ORF">GBAR_LOCUS10541</name>
</gene>
<sequence length="268" mass="30222">MRMATFRSNTLSVTVTMQLLSNYWSCHRVVAGWFATGSKTGCRPEKRVSEPVQPGHTGSGIARRTATSFPPDKFRRRDRRNFHEAPHLRLPQSYTAQQLLKLFQKRYPSVYKTRIFKAEDEEEGGEGDRSDDGDSEEELQQEGGVRLPGGSTRRGRGLSQALGGRRRQQSFFNSSSSSMMTSQKGVVYFSDLDQLRAALKEMHNYRLVTRTSRSGGFASQVTSICYLDVRLDDDFGQSDDDDTSLLHGNQSLLTLSHGNSLRDRQKPD</sequence>
<accession>A0AA35WK50</accession>
<feature type="non-terminal residue" evidence="2">
    <location>
        <position position="268"/>
    </location>
</feature>
<dbReference type="EMBL" id="CASHTH010001617">
    <property type="protein sequence ID" value="CAI8017335.1"/>
    <property type="molecule type" value="Genomic_DNA"/>
</dbReference>
<proteinExistence type="predicted"/>
<organism evidence="2 3">
    <name type="scientific">Geodia barretti</name>
    <name type="common">Barrett's horny sponge</name>
    <dbReference type="NCBI Taxonomy" id="519541"/>
    <lineage>
        <taxon>Eukaryota</taxon>
        <taxon>Metazoa</taxon>
        <taxon>Porifera</taxon>
        <taxon>Demospongiae</taxon>
        <taxon>Heteroscleromorpha</taxon>
        <taxon>Tetractinellida</taxon>
        <taxon>Astrophorina</taxon>
        <taxon>Geodiidae</taxon>
        <taxon>Geodia</taxon>
    </lineage>
</organism>
<dbReference type="AlphaFoldDB" id="A0AA35WK50"/>
<comment type="caution">
    <text evidence="2">The sequence shown here is derived from an EMBL/GenBank/DDBJ whole genome shotgun (WGS) entry which is preliminary data.</text>
</comment>
<dbReference type="Proteomes" id="UP001174909">
    <property type="component" value="Unassembled WGS sequence"/>
</dbReference>
<reference evidence="2" key="1">
    <citation type="submission" date="2023-03" db="EMBL/GenBank/DDBJ databases">
        <authorList>
            <person name="Steffen K."/>
            <person name="Cardenas P."/>
        </authorList>
    </citation>
    <scope>NUCLEOTIDE SEQUENCE</scope>
</reference>
<feature type="region of interest" description="Disordered" evidence="1">
    <location>
        <begin position="42"/>
        <end position="77"/>
    </location>
</feature>
<protein>
    <submittedName>
        <fullName evidence="2">Uncharacterized protein</fullName>
    </submittedName>
</protein>
<evidence type="ECO:0000256" key="1">
    <source>
        <dbReference type="SAM" id="MobiDB-lite"/>
    </source>
</evidence>
<evidence type="ECO:0000313" key="2">
    <source>
        <dbReference type="EMBL" id="CAI8017335.1"/>
    </source>
</evidence>